<dbReference type="Gene3D" id="3.40.640.10">
    <property type="entry name" value="Type I PLP-dependent aspartate aminotransferase-like (Major domain)"/>
    <property type="match status" value="1"/>
</dbReference>
<dbReference type="InterPro" id="IPR005814">
    <property type="entry name" value="Aminotrans_3"/>
</dbReference>
<sequence>MPKPSAVLHRNLRSTPPLAVKGEGVHLVDAAGKRYLDASGGAAVSCLGHAHPRVIEAIVAQLGRVEYAHTSFFTNGPSETLAQMLIARAPAGFGQGRVAFLGSGSEAMEAAMKLARQYFVEIGQPQRSRFISRRMSYHGNTLGALAVGGHPGRRRMYQPILIETSQIAPCYAYRNRREDETLEAYGLRVADELDAEIRRLGPETVAAFVAEPIVGATLGTVTAVPGYFARIREICDRHGVLFIADEVMCGMGRAGTFFAIGQEGVRPDIITIAKGLGAGYQPIAAMMASERVTAAIEAGSGLLANGHTYMSHAVACAASIAVIETIEQDGLLGNVQRMGALLSERLHEALGQHPHVGDIRGQGLFQSIELVADRDSKRPFAVKQNLAARIKQEAQELGLICYPSSGTADGVDGDHVLLAPPFIIDAGHVDEIVGKLGRALTTTLSVTAA</sequence>
<evidence type="ECO:0000256" key="2">
    <source>
        <dbReference type="ARBA" id="ARBA00008954"/>
    </source>
</evidence>
<name>A0A9E8CR49_9HYPH</name>
<dbReference type="SUPFAM" id="SSF53383">
    <property type="entry name" value="PLP-dependent transferases"/>
    <property type="match status" value="1"/>
</dbReference>
<dbReference type="GO" id="GO:0006526">
    <property type="term" value="P:L-arginine biosynthetic process"/>
    <property type="evidence" value="ECO:0007669"/>
    <property type="project" value="UniProtKB-KW"/>
</dbReference>
<dbReference type="CDD" id="cd00610">
    <property type="entry name" value="OAT_like"/>
    <property type="match status" value="1"/>
</dbReference>
<dbReference type="GO" id="GO:0005829">
    <property type="term" value="C:cytosol"/>
    <property type="evidence" value="ECO:0007669"/>
    <property type="project" value="TreeGrafter"/>
</dbReference>
<evidence type="ECO:0000256" key="3">
    <source>
        <dbReference type="ARBA" id="ARBA00022571"/>
    </source>
</evidence>
<evidence type="ECO:0000256" key="1">
    <source>
        <dbReference type="ARBA" id="ARBA00001933"/>
    </source>
</evidence>
<gene>
    <name evidence="7" type="ORF">NWE54_17940</name>
</gene>
<keyword evidence="3" id="KW-0055">Arginine biosynthesis</keyword>
<dbReference type="PROSITE" id="PS00600">
    <property type="entry name" value="AA_TRANSFER_CLASS_3"/>
    <property type="match status" value="1"/>
</dbReference>
<keyword evidence="5 6" id="KW-0663">Pyridoxal phosphate</keyword>
<keyword evidence="3" id="KW-0028">Amino-acid biosynthesis</keyword>
<evidence type="ECO:0000256" key="5">
    <source>
        <dbReference type="ARBA" id="ARBA00022898"/>
    </source>
</evidence>
<protein>
    <submittedName>
        <fullName evidence="7">Aspartate aminotransferase family protein</fullName>
    </submittedName>
</protein>
<organism evidence="7">
    <name type="scientific">Bosea sp. NBC_00436</name>
    <dbReference type="NCBI Taxonomy" id="2969620"/>
    <lineage>
        <taxon>Bacteria</taxon>
        <taxon>Pseudomonadati</taxon>
        <taxon>Pseudomonadota</taxon>
        <taxon>Alphaproteobacteria</taxon>
        <taxon>Hyphomicrobiales</taxon>
        <taxon>Boseaceae</taxon>
        <taxon>Bosea</taxon>
    </lineage>
</organism>
<dbReference type="InterPro" id="IPR015422">
    <property type="entry name" value="PyrdxlP-dep_Trfase_small"/>
</dbReference>
<dbReference type="Gene3D" id="3.90.1150.10">
    <property type="entry name" value="Aspartate Aminotransferase, domain 1"/>
    <property type="match status" value="1"/>
</dbReference>
<reference evidence="7" key="1">
    <citation type="submission" date="2022-08" db="EMBL/GenBank/DDBJ databases">
        <title>Complete Genome Sequences of 2 Bosea sp. soil isolates.</title>
        <authorList>
            <person name="Alvarez Arevalo M."/>
            <person name="Sterndorff E.B."/>
            <person name="Faurdal D."/>
            <person name="Joergensen T.S."/>
            <person name="Weber T."/>
        </authorList>
    </citation>
    <scope>NUCLEOTIDE SEQUENCE</scope>
    <source>
        <strain evidence="7">NBC_00436</strain>
    </source>
</reference>
<dbReference type="PANTHER" id="PTHR43094:SF1">
    <property type="entry name" value="AMINOTRANSFERASE CLASS-III"/>
    <property type="match status" value="1"/>
</dbReference>
<dbReference type="EMBL" id="CP102774">
    <property type="protein sequence ID" value="UZF85693.1"/>
    <property type="molecule type" value="Genomic_DNA"/>
</dbReference>
<evidence type="ECO:0000256" key="4">
    <source>
        <dbReference type="ARBA" id="ARBA00022576"/>
    </source>
</evidence>
<dbReference type="InterPro" id="IPR049704">
    <property type="entry name" value="Aminotrans_3_PPA_site"/>
</dbReference>
<evidence type="ECO:0000256" key="6">
    <source>
        <dbReference type="RuleBase" id="RU003560"/>
    </source>
</evidence>
<dbReference type="InterPro" id="IPR015424">
    <property type="entry name" value="PyrdxlP-dep_Trfase"/>
</dbReference>
<keyword evidence="4 7" id="KW-0808">Transferase</keyword>
<accession>A0A9E8CR49</accession>
<dbReference type="GO" id="GO:0030170">
    <property type="term" value="F:pyridoxal phosphate binding"/>
    <property type="evidence" value="ECO:0007669"/>
    <property type="project" value="InterPro"/>
</dbReference>
<keyword evidence="4 7" id="KW-0032">Aminotransferase</keyword>
<dbReference type="AlphaFoldDB" id="A0A9E8CR49"/>
<evidence type="ECO:0000313" key="7">
    <source>
        <dbReference type="EMBL" id="UZF85693.1"/>
    </source>
</evidence>
<comment type="similarity">
    <text evidence="2 6">Belongs to the class-III pyridoxal-phosphate-dependent aminotransferase family.</text>
</comment>
<comment type="cofactor">
    <cofactor evidence="1">
        <name>pyridoxal 5'-phosphate</name>
        <dbReference type="ChEBI" id="CHEBI:597326"/>
    </cofactor>
</comment>
<dbReference type="PANTHER" id="PTHR43094">
    <property type="entry name" value="AMINOTRANSFERASE"/>
    <property type="match status" value="1"/>
</dbReference>
<dbReference type="Pfam" id="PF00202">
    <property type="entry name" value="Aminotran_3"/>
    <property type="match status" value="1"/>
</dbReference>
<proteinExistence type="inferred from homology"/>
<dbReference type="FunFam" id="3.40.640.10:FF:000004">
    <property type="entry name" value="Acetylornithine aminotransferase"/>
    <property type="match status" value="1"/>
</dbReference>
<dbReference type="NCBIfam" id="NF005685">
    <property type="entry name" value="PRK07483.1"/>
    <property type="match status" value="1"/>
</dbReference>
<dbReference type="GO" id="GO:0008483">
    <property type="term" value="F:transaminase activity"/>
    <property type="evidence" value="ECO:0007669"/>
    <property type="project" value="UniProtKB-KW"/>
</dbReference>
<dbReference type="InterPro" id="IPR015421">
    <property type="entry name" value="PyrdxlP-dep_Trfase_major"/>
</dbReference>